<sequence length="1057" mass="116049">MESIGVARNKIGSGFWWAIQPNCSTYLWDWVDTLVMFHAARNVQASFCVRGTAHYSSCGKDIRGNITGACLPRGLFNSVRKDADSAINDENPLACYVYELVRRYGPRGTTFNGEQSGTFWRQASPPLPYMPITLWECHGEPCDHAFAGGFRYDCRYWHWDRLTDSTYWYFLESHLHGTSYLDSCAARKESFKKLYCRYVAVLDSAVRLACMNPEVETVIPRTAAFCQGWYPHPESTRYYPLTMPQDEWLQGFKAAGVDALFELATGWLYADEAPRQFENIMASDQAALERCGLAARPLWYTEAAWARGGPNNTMILADPGKVMTVLAWMQAANARPRCPVEEADWLAFSFRYHSWAIFADSSPSQPLWPQAYAFRQWSDLVAGAGFECQLAPTTRPWDTSFVGSYQFTDSAGRRVWIGWKPPGFVGLYPETLAIPLRTNDADTFWAASVPNPGGGAMEAALDGWLTLEMDSIPVIVIEQGGLLRPDLRVDSVKAVPGPPSLVAVVLFRLASSSWEKDSTGNTPADSARLIQFYYGSDTVAQDSGFTPWFPFKSDTSWRFLFGEGKYRFYAEFKDGLENSSPRNGDAEDSIVVFVANSGFDQQFGNWQFSGGAGGFESGSGMALLAAAPEETAWVKQFIPEDSLAPLLTDTVKLSSDVLVQVPEADSDAVGVLRLRYYYTPENPQLNDTTWQEVGSVEFLGGVQALAGLAAVEAGLVLPSPDSGYQWRGGEVGARVWGAGTGTGLVWLDNLRLQACGPNPGYSWWQECDSLALWDLEAGSGWRSLCVAFQDSAGVESFVPLTDSIVLDMDGPVTHITSPARGTHVNGVVSVLGWGFDPIIIPGDTFFESRRMHFRPCNPSEWLPCCPGSVSFSPVWPVDAGPFGPAAALGDWETDSLEDGTYWLRLTARDSAGNENTAATWFVVDHSDAAGSIGSGPEGGGSSLGSGSVWVGSSTGVLLHLSEDLDSLEAFSVADSNRAASVAGILKLASDTLLIADLRNRIAGREQRTLVNREQKPGYHMVFWDRADNKGRTCSQGIYVCRMEAEGFQAQRKVVLVR</sequence>
<protein>
    <submittedName>
        <fullName evidence="1">Uncharacterized protein</fullName>
    </submittedName>
</protein>
<name>A0A7C4GB04_UNCW3</name>
<evidence type="ECO:0000313" key="1">
    <source>
        <dbReference type="EMBL" id="HGK28270.1"/>
    </source>
</evidence>
<dbReference type="Gene3D" id="2.60.40.4070">
    <property type="match status" value="1"/>
</dbReference>
<gene>
    <name evidence="1" type="ORF">ENS41_04875</name>
</gene>
<proteinExistence type="predicted"/>
<dbReference type="AlphaFoldDB" id="A0A7C4GB04"/>
<reference evidence="1" key="1">
    <citation type="journal article" date="2020" name="mSystems">
        <title>Genome- and Community-Level Interaction Insights into Carbon Utilization and Element Cycling Functions of Hydrothermarchaeota in Hydrothermal Sediment.</title>
        <authorList>
            <person name="Zhou Z."/>
            <person name="Liu Y."/>
            <person name="Xu W."/>
            <person name="Pan J."/>
            <person name="Luo Z.H."/>
            <person name="Li M."/>
        </authorList>
    </citation>
    <scope>NUCLEOTIDE SEQUENCE [LARGE SCALE GENOMIC DNA]</scope>
    <source>
        <strain evidence="1">SpSt-488</strain>
    </source>
</reference>
<comment type="caution">
    <text evidence="1">The sequence shown here is derived from an EMBL/GenBank/DDBJ whole genome shotgun (WGS) entry which is preliminary data.</text>
</comment>
<dbReference type="EMBL" id="DSUT01000099">
    <property type="protein sequence ID" value="HGK28270.1"/>
    <property type="molecule type" value="Genomic_DNA"/>
</dbReference>
<organism evidence="1">
    <name type="scientific">candidate division WOR-3 bacterium</name>
    <dbReference type="NCBI Taxonomy" id="2052148"/>
    <lineage>
        <taxon>Bacteria</taxon>
        <taxon>Bacteria division WOR-3</taxon>
    </lineage>
</organism>
<accession>A0A7C4GB04</accession>